<dbReference type="InterPro" id="IPR001451">
    <property type="entry name" value="Hexapep"/>
</dbReference>
<dbReference type="InterPro" id="IPR018357">
    <property type="entry name" value="Hexapep_transf_CS"/>
</dbReference>
<dbReference type="KEGG" id="ccj:UL81_08380"/>
<dbReference type="PANTHER" id="PTHR43300">
    <property type="entry name" value="ACETYLTRANSFERASE"/>
    <property type="match status" value="1"/>
</dbReference>
<dbReference type="InterPro" id="IPR011004">
    <property type="entry name" value="Trimer_LpxA-like_sf"/>
</dbReference>
<dbReference type="CDD" id="cd03349">
    <property type="entry name" value="LbH_XAT"/>
    <property type="match status" value="1"/>
</dbReference>
<dbReference type="PROSITE" id="PS00101">
    <property type="entry name" value="HEXAPEP_TRANSFERASES"/>
    <property type="match status" value="1"/>
</dbReference>
<dbReference type="PATRIC" id="fig|161896.4.peg.1639"/>
<accession>A0A0F6QWV5</accession>
<dbReference type="Gene3D" id="2.160.10.10">
    <property type="entry name" value="Hexapeptide repeat proteins"/>
    <property type="match status" value="1"/>
</dbReference>
<dbReference type="GO" id="GO:0016740">
    <property type="term" value="F:transferase activity"/>
    <property type="evidence" value="ECO:0007669"/>
    <property type="project" value="UniProtKB-KW"/>
</dbReference>
<organism evidence="3 4">
    <name type="scientific">Corynebacterium camporealensis</name>
    <dbReference type="NCBI Taxonomy" id="161896"/>
    <lineage>
        <taxon>Bacteria</taxon>
        <taxon>Bacillati</taxon>
        <taxon>Actinomycetota</taxon>
        <taxon>Actinomycetes</taxon>
        <taxon>Mycobacteriales</taxon>
        <taxon>Corynebacteriaceae</taxon>
        <taxon>Corynebacterium</taxon>
    </lineage>
</organism>
<dbReference type="PANTHER" id="PTHR43300:SF11">
    <property type="entry name" value="ACETYLTRANSFERASE RV3034C-RELATED"/>
    <property type="match status" value="1"/>
</dbReference>
<dbReference type="Proteomes" id="UP000033566">
    <property type="component" value="Chromosome"/>
</dbReference>
<dbReference type="AlphaFoldDB" id="A0A0F6QWV5"/>
<proteinExistence type="predicted"/>
<dbReference type="OrthoDB" id="2643438at2"/>
<evidence type="ECO:0000313" key="4">
    <source>
        <dbReference type="Proteomes" id="UP000033566"/>
    </source>
</evidence>
<dbReference type="EMBL" id="CP011311">
    <property type="protein sequence ID" value="AKE39627.1"/>
    <property type="molecule type" value="Genomic_DNA"/>
</dbReference>
<evidence type="ECO:0000256" key="2">
    <source>
        <dbReference type="ARBA" id="ARBA00022737"/>
    </source>
</evidence>
<dbReference type="InterPro" id="IPR050179">
    <property type="entry name" value="Trans_hexapeptide_repeat"/>
</dbReference>
<reference evidence="3 4" key="1">
    <citation type="journal article" date="2015" name="Genome Announc.">
        <title>Complete Genome Sequence of Corynebacterium camporealensis DSM 44610, Isolated from the Milk of a Manchega Sheep with Subclinical Mastitis.</title>
        <authorList>
            <person name="Ruckert C."/>
            <person name="Albersmeier A."/>
            <person name="Winkler A."/>
            <person name="Tauch A."/>
        </authorList>
    </citation>
    <scope>NUCLEOTIDE SEQUENCE [LARGE SCALE GENOMIC DNA]</scope>
    <source>
        <strain evidence="3 4">DSM 44610</strain>
    </source>
</reference>
<sequence>MISHIAKFKPPVFTDPSEGKWLIFAEDEVSITNAEILGTSFFGFGSGFRGGLIRSYVEVGRYTRIGRGVSLGLGNHDIHNTSIAGFFKFPPSGKGKRFASSDPKRRVILGNDVWVGDGVRINTGVTVGDGAVIGAGAFVNKDVEPYSIVGGLPAKHIRWRFDEDVRKALLEIQWWQYDPEFLQRFMRANPLETIEAFRSLEFTPPVFSGKRNRVTPDSRFVFRTGLGGALGMYVLGREQLLRLTRNLVGFLSRRQVR</sequence>
<dbReference type="HOGENOM" id="CLU_1080584_0_0_11"/>
<keyword evidence="1 3" id="KW-0808">Transferase</keyword>
<evidence type="ECO:0000313" key="3">
    <source>
        <dbReference type="EMBL" id="AKE39627.1"/>
    </source>
</evidence>
<protein>
    <submittedName>
        <fullName evidence="3">Acetyltransferase (Isoleucine patch superfamily)</fullName>
    </submittedName>
</protein>
<keyword evidence="2" id="KW-0677">Repeat</keyword>
<keyword evidence="4" id="KW-1185">Reference proteome</keyword>
<dbReference type="Pfam" id="PF00132">
    <property type="entry name" value="Hexapep"/>
    <property type="match status" value="1"/>
</dbReference>
<name>A0A0F6QWV5_9CORY</name>
<dbReference type="SUPFAM" id="SSF51161">
    <property type="entry name" value="Trimeric LpxA-like enzymes"/>
    <property type="match status" value="1"/>
</dbReference>
<dbReference type="RefSeq" id="WP_052097721.1">
    <property type="nucleotide sequence ID" value="NZ_CP011311.1"/>
</dbReference>
<evidence type="ECO:0000256" key="1">
    <source>
        <dbReference type="ARBA" id="ARBA00022679"/>
    </source>
</evidence>
<gene>
    <name evidence="3" type="ORF">UL81_08380</name>
</gene>